<dbReference type="InterPro" id="IPR027417">
    <property type="entry name" value="P-loop_NTPase"/>
</dbReference>
<dbReference type="Proteomes" id="UP000053477">
    <property type="component" value="Unassembled WGS sequence"/>
</dbReference>
<evidence type="ECO:0000313" key="2">
    <source>
        <dbReference type="Proteomes" id="UP000053477"/>
    </source>
</evidence>
<sequence>MAVLQSVAERNSLNDMQLLAFGLIANKFLDIYSREENSDGSLISHQSKPLRLFLCGPGGTGKTHVIHSVQEVMRFYGCEHQLRFLAPTGNAAALIDGMTCHKGLGLKITSTGSSLNAVDSGDNYGVLVSIHNRTVLRDEWRNVRVLFIDEVSLL</sequence>
<reference evidence="1 2" key="1">
    <citation type="submission" date="2015-04" db="EMBL/GenBank/DDBJ databases">
        <title>Complete genome sequence of Schizopora paradoxa KUC8140, a cosmopolitan wood degrader in East Asia.</title>
        <authorList>
            <consortium name="DOE Joint Genome Institute"/>
            <person name="Min B."/>
            <person name="Park H."/>
            <person name="Jang Y."/>
            <person name="Kim J.-J."/>
            <person name="Kim K.H."/>
            <person name="Pangilinan J."/>
            <person name="Lipzen A."/>
            <person name="Riley R."/>
            <person name="Grigoriev I.V."/>
            <person name="Spatafora J.W."/>
            <person name="Choi I.-G."/>
        </authorList>
    </citation>
    <scope>NUCLEOTIDE SEQUENCE [LARGE SCALE GENOMIC DNA]</scope>
    <source>
        <strain evidence="1 2">KUC8140</strain>
    </source>
</reference>
<organism evidence="1 2">
    <name type="scientific">Schizopora paradoxa</name>
    <dbReference type="NCBI Taxonomy" id="27342"/>
    <lineage>
        <taxon>Eukaryota</taxon>
        <taxon>Fungi</taxon>
        <taxon>Dikarya</taxon>
        <taxon>Basidiomycota</taxon>
        <taxon>Agaricomycotina</taxon>
        <taxon>Agaricomycetes</taxon>
        <taxon>Hymenochaetales</taxon>
        <taxon>Schizoporaceae</taxon>
        <taxon>Schizopora</taxon>
    </lineage>
</organism>
<dbReference type="SUPFAM" id="SSF52540">
    <property type="entry name" value="P-loop containing nucleoside triphosphate hydrolases"/>
    <property type="match status" value="1"/>
</dbReference>
<dbReference type="PANTHER" id="PTHR47642">
    <property type="entry name" value="ATP-DEPENDENT DNA HELICASE"/>
    <property type="match status" value="1"/>
</dbReference>
<name>A0A0H2RQP7_9AGAM</name>
<dbReference type="InParanoid" id="A0A0H2RQP7"/>
<dbReference type="Pfam" id="PF13245">
    <property type="entry name" value="AAA_19"/>
    <property type="match status" value="1"/>
</dbReference>
<protein>
    <recommendedName>
        <fullName evidence="3">ATP-dependent DNA helicase</fullName>
    </recommendedName>
</protein>
<gene>
    <name evidence="1" type="ORF">SCHPADRAFT_837053</name>
</gene>
<dbReference type="EMBL" id="KQ086158">
    <property type="protein sequence ID" value="KLO07136.1"/>
    <property type="molecule type" value="Genomic_DNA"/>
</dbReference>
<dbReference type="STRING" id="27342.A0A0H2RQP7"/>
<accession>A0A0H2RQP7</accession>
<proteinExistence type="predicted"/>
<evidence type="ECO:0000313" key="1">
    <source>
        <dbReference type="EMBL" id="KLO07136.1"/>
    </source>
</evidence>
<feature type="non-terminal residue" evidence="1">
    <location>
        <position position="154"/>
    </location>
</feature>
<dbReference type="InterPro" id="IPR051055">
    <property type="entry name" value="PIF1_helicase"/>
</dbReference>
<dbReference type="Gene3D" id="3.40.50.300">
    <property type="entry name" value="P-loop containing nucleotide triphosphate hydrolases"/>
    <property type="match status" value="1"/>
</dbReference>
<evidence type="ECO:0008006" key="3">
    <source>
        <dbReference type="Google" id="ProtNLM"/>
    </source>
</evidence>
<dbReference type="OrthoDB" id="432234at2759"/>
<dbReference type="AlphaFoldDB" id="A0A0H2RQP7"/>
<keyword evidence="2" id="KW-1185">Reference proteome</keyword>